<feature type="transmembrane region" description="Helical" evidence="2">
    <location>
        <begin position="172"/>
        <end position="188"/>
    </location>
</feature>
<feature type="transmembrane region" description="Helical" evidence="2">
    <location>
        <begin position="200"/>
        <end position="220"/>
    </location>
</feature>
<evidence type="ECO:0000256" key="2">
    <source>
        <dbReference type="SAM" id="Phobius"/>
    </source>
</evidence>
<dbReference type="AlphaFoldDB" id="A0A5P2CR66"/>
<protein>
    <submittedName>
        <fullName evidence="3">Uncharacterized protein</fullName>
    </submittedName>
</protein>
<proteinExistence type="predicted"/>
<evidence type="ECO:0000313" key="4">
    <source>
        <dbReference type="Proteomes" id="UP000324015"/>
    </source>
</evidence>
<keyword evidence="2" id="KW-0812">Transmembrane</keyword>
<accession>A0A5P2CR66</accession>
<feature type="transmembrane region" description="Helical" evidence="2">
    <location>
        <begin position="62"/>
        <end position="82"/>
    </location>
</feature>
<gene>
    <name evidence="3" type="ORF">DEJ49_34325</name>
</gene>
<feature type="transmembrane region" description="Helical" evidence="2">
    <location>
        <begin position="114"/>
        <end position="136"/>
    </location>
</feature>
<dbReference type="Proteomes" id="UP000324015">
    <property type="component" value="Chromosome"/>
</dbReference>
<evidence type="ECO:0000256" key="1">
    <source>
        <dbReference type="SAM" id="MobiDB-lite"/>
    </source>
</evidence>
<reference evidence="3 4" key="1">
    <citation type="submission" date="2018-05" db="EMBL/GenBank/DDBJ databases">
        <title>Streptomyces venezuelae.</title>
        <authorList>
            <person name="Kim W."/>
            <person name="Lee N."/>
            <person name="Cho B.-K."/>
        </authorList>
    </citation>
    <scope>NUCLEOTIDE SEQUENCE [LARGE SCALE GENOMIC DNA]</scope>
    <source>
        <strain evidence="3 4">ATCC 14585</strain>
    </source>
</reference>
<keyword evidence="2" id="KW-1133">Transmembrane helix</keyword>
<name>A0A5P2CR66_STRVZ</name>
<dbReference type="EMBL" id="CP029191">
    <property type="protein sequence ID" value="QES45402.1"/>
    <property type="molecule type" value="Genomic_DNA"/>
</dbReference>
<feature type="region of interest" description="Disordered" evidence="1">
    <location>
        <begin position="1"/>
        <end position="52"/>
    </location>
</feature>
<evidence type="ECO:0000313" key="3">
    <source>
        <dbReference type="EMBL" id="QES45402.1"/>
    </source>
</evidence>
<organism evidence="3 4">
    <name type="scientific">Streptomyces venezuelae</name>
    <dbReference type="NCBI Taxonomy" id="54571"/>
    <lineage>
        <taxon>Bacteria</taxon>
        <taxon>Bacillati</taxon>
        <taxon>Actinomycetota</taxon>
        <taxon>Actinomycetes</taxon>
        <taxon>Kitasatosporales</taxon>
        <taxon>Streptomycetaceae</taxon>
        <taxon>Streptomyces</taxon>
    </lineage>
</organism>
<keyword evidence="2" id="KW-0472">Membrane</keyword>
<sequence length="324" mass="35179">MTDPAPTPNPEPVPDPDPSPAPSPTPDPGPPPDPNPTPDPDPEPAPGPLPTPSAPHIGWVEILGAVGSLVTLLTAVLFYFGWASTDAETKALGLRDTVFHLSTSDYLLRSVGALYLPAWLAAGIALGTLGLLRWTAGEPERLARATRVLRFAWAVPLALVPLYPLSPWLFDLLLPLTAIGGFALNAYARTRERRDLRLWGLTLFICVLSLFWAVSSYAAIAGRGRAELTERTLRGEFPAVVVFSEKDLMIRGGGSCFRRVTDKGSQYAYEYGGLRLFHVSGDRVFLVPRDWTPENGTLYVLKEGDGQRVDLLSGAGRRARECLD</sequence>